<dbReference type="eggNOG" id="COG2226">
    <property type="taxonomic scope" value="Bacteria"/>
</dbReference>
<accession>D5C0N7</accession>
<dbReference type="SUPFAM" id="SSF53335">
    <property type="entry name" value="S-adenosyl-L-methionine-dependent methyltransferases"/>
    <property type="match status" value="1"/>
</dbReference>
<dbReference type="Pfam" id="PF08241">
    <property type="entry name" value="Methyltransf_11"/>
    <property type="match status" value="1"/>
</dbReference>
<dbReference type="Proteomes" id="UP000001844">
    <property type="component" value="Chromosome"/>
</dbReference>
<dbReference type="HOGENOM" id="CLU_103724_0_0_6"/>
<dbReference type="KEGG" id="nhl:Nhal_3317"/>
<dbReference type="InterPro" id="IPR013216">
    <property type="entry name" value="Methyltransf_11"/>
</dbReference>
<keyword evidence="3" id="KW-1185">Reference proteome</keyword>
<evidence type="ECO:0000259" key="1">
    <source>
        <dbReference type="Pfam" id="PF08241"/>
    </source>
</evidence>
<organism evidence="2 3">
    <name type="scientific">Nitrosococcus halophilus (strain Nc4)</name>
    <dbReference type="NCBI Taxonomy" id="472759"/>
    <lineage>
        <taxon>Bacteria</taxon>
        <taxon>Pseudomonadati</taxon>
        <taxon>Pseudomonadota</taxon>
        <taxon>Gammaproteobacteria</taxon>
        <taxon>Chromatiales</taxon>
        <taxon>Chromatiaceae</taxon>
        <taxon>Nitrosococcus</taxon>
    </lineage>
</organism>
<sequence length="214" mass="25415">MFLIKEFKSKIMQISREQKLSHFYSLFKEGMTVLDVGVSSETAKGLPARNYFLKNFRFDSKYYTGLGIQDLSYMNSLFPEKKFIQYEGGKFPFGNNEFDWIFCNAVIEHVGDDKAQLYFLNEMLRVARNVFFTTPNKYFPIESHTDVLFIHWNNRVFYKWCEKHRSGIKKENLYLFSYSRLEKLVRRSKAIGYEIRKNRTLGIPMTFTVICAVQ</sequence>
<feature type="domain" description="Methyltransferase type 11" evidence="1">
    <location>
        <begin position="79"/>
        <end position="128"/>
    </location>
</feature>
<gene>
    <name evidence="2" type="ordered locus">Nhal_3317</name>
</gene>
<evidence type="ECO:0000313" key="3">
    <source>
        <dbReference type="Proteomes" id="UP000001844"/>
    </source>
</evidence>
<name>D5C0N7_NITHN</name>
<proteinExistence type="predicted"/>
<dbReference type="GO" id="GO:0008757">
    <property type="term" value="F:S-adenosylmethionine-dependent methyltransferase activity"/>
    <property type="evidence" value="ECO:0007669"/>
    <property type="project" value="InterPro"/>
</dbReference>
<dbReference type="EMBL" id="CP001798">
    <property type="protein sequence ID" value="ADE16360.1"/>
    <property type="molecule type" value="Genomic_DNA"/>
</dbReference>
<dbReference type="STRING" id="472759.Nhal_3317"/>
<reference evidence="3" key="1">
    <citation type="submission" date="2010-04" db="EMBL/GenBank/DDBJ databases">
        <title>Complete genome sequence of Nitrosococcus halophilus Nc4, a salt-adapted, aerobic obligate ammonia-oxidizing sulfur purple bacterium.</title>
        <authorList>
            <consortium name="US DOE Joint Genome Institute"/>
            <person name="Campbell M.A."/>
            <person name="Malfatti S.A."/>
            <person name="Chain P.S.G."/>
            <person name="Heidelberg J.F."/>
            <person name="Ward B.B."/>
            <person name="Klotz M.G."/>
        </authorList>
    </citation>
    <scope>NUCLEOTIDE SEQUENCE [LARGE SCALE GENOMIC DNA]</scope>
    <source>
        <strain evidence="3">Nc4</strain>
    </source>
</reference>
<dbReference type="Gene3D" id="3.40.50.150">
    <property type="entry name" value="Vaccinia Virus protein VP39"/>
    <property type="match status" value="1"/>
</dbReference>
<dbReference type="InterPro" id="IPR029063">
    <property type="entry name" value="SAM-dependent_MTases_sf"/>
</dbReference>
<dbReference type="AlphaFoldDB" id="D5C0N7"/>
<protein>
    <recommendedName>
        <fullName evidence="1">Methyltransferase type 11 domain-containing protein</fullName>
    </recommendedName>
</protein>
<evidence type="ECO:0000313" key="2">
    <source>
        <dbReference type="EMBL" id="ADE16360.1"/>
    </source>
</evidence>
<dbReference type="RefSeq" id="WP_013034209.1">
    <property type="nucleotide sequence ID" value="NC_013960.1"/>
</dbReference>